<evidence type="ECO:0000259" key="12">
    <source>
        <dbReference type="Pfam" id="PF04101"/>
    </source>
</evidence>
<sequence>MIKQTILIMAGGTGGHVFPGLAVADYLRQMGWHVVWLGTEAGMELKLVPQRGYDTEVISFSGLRGKSLVTWLMLPLRLIRAFLQSIKIIRSVKPDVVLGMGGYPAFPGAMMASLLNKPLIIHEQNSVPGLTNKILAKLADRVFLGFPDAILNNKKKSIYSGNPVRTEIMLIEEPEKRFSGRQGKLNLLIVGGSLGAQILNTIVPEALKLMPENLRPRIVHQAGITQFKLVQQAYTDLQMDVEVVAFIDDMASRYAACDLVLCRAGALTVAELSIAGVASILVPYPHAVDDHQTWNARFLSDHGAAVLIHQSNLTAKKLADLLADLSREKLLEMAITARSRSKPEATRVVAEACIELSGALNEA</sequence>
<reference evidence="14" key="1">
    <citation type="submission" date="2016-10" db="EMBL/GenBank/DDBJ databases">
        <authorList>
            <person name="Varghese N."/>
            <person name="Submissions S."/>
        </authorList>
    </citation>
    <scope>NUCLEOTIDE SEQUENCE [LARGE SCALE GENOMIC DNA]</scope>
    <source>
        <strain evidence="14">Nm10</strain>
    </source>
</reference>
<dbReference type="Proteomes" id="UP000182882">
    <property type="component" value="Unassembled WGS sequence"/>
</dbReference>
<feature type="domain" description="Glycosyl transferase family 28 C-terminal" evidence="12">
    <location>
        <begin position="187"/>
        <end position="337"/>
    </location>
</feature>
<dbReference type="GO" id="GO:0050511">
    <property type="term" value="F:undecaprenyldiphospho-muramoylpentapeptide beta-N-acetylglucosaminyltransferase activity"/>
    <property type="evidence" value="ECO:0007669"/>
    <property type="project" value="UniProtKB-UniRule"/>
</dbReference>
<keyword evidence="6 10" id="KW-0573">Peptidoglycan synthesis</keyword>
<dbReference type="KEGG" id="nur:ATY38_04810"/>
<feature type="binding site" evidence="10">
    <location>
        <position position="292"/>
    </location>
    <ligand>
        <name>UDP-N-acetyl-alpha-D-glucosamine</name>
        <dbReference type="ChEBI" id="CHEBI:57705"/>
    </ligand>
</feature>
<dbReference type="EMBL" id="FNLN01000001">
    <property type="protein sequence ID" value="SDT83913.1"/>
    <property type="molecule type" value="Genomic_DNA"/>
</dbReference>
<evidence type="ECO:0000256" key="4">
    <source>
        <dbReference type="ARBA" id="ARBA00022679"/>
    </source>
</evidence>
<feature type="binding site" evidence="10">
    <location>
        <position position="165"/>
    </location>
    <ligand>
        <name>UDP-N-acetyl-alpha-D-glucosamine</name>
        <dbReference type="ChEBI" id="CHEBI:57705"/>
    </ligand>
</feature>
<keyword evidence="8 10" id="KW-0131">Cell cycle</keyword>
<dbReference type="Pfam" id="PF04101">
    <property type="entry name" value="Glyco_tran_28_C"/>
    <property type="match status" value="1"/>
</dbReference>
<feature type="binding site" evidence="10">
    <location>
        <begin position="266"/>
        <end position="271"/>
    </location>
    <ligand>
        <name>UDP-N-acetyl-alpha-D-glucosamine</name>
        <dbReference type="ChEBI" id="CHEBI:57705"/>
    </ligand>
</feature>
<keyword evidence="9 10" id="KW-0961">Cell wall biogenesis/degradation</keyword>
<dbReference type="GO" id="GO:0005886">
    <property type="term" value="C:plasma membrane"/>
    <property type="evidence" value="ECO:0007669"/>
    <property type="project" value="UniProtKB-SubCell"/>
</dbReference>
<evidence type="ECO:0000256" key="5">
    <source>
        <dbReference type="ARBA" id="ARBA00022960"/>
    </source>
</evidence>
<dbReference type="HAMAP" id="MF_00033">
    <property type="entry name" value="MurG"/>
    <property type="match status" value="1"/>
</dbReference>
<keyword evidence="2 10" id="KW-0132">Cell division</keyword>
<comment type="function">
    <text evidence="10">Cell wall formation. Catalyzes the transfer of a GlcNAc subunit on undecaprenyl-pyrophosphoryl-MurNAc-pentapeptide (lipid intermediate I) to form undecaprenyl-pyrophosphoryl-MurNAc-(pentapeptide)GlcNAc (lipid intermediate II).</text>
</comment>
<feature type="binding site" evidence="10">
    <location>
        <begin position="13"/>
        <end position="15"/>
    </location>
    <ligand>
        <name>UDP-N-acetyl-alpha-D-glucosamine</name>
        <dbReference type="ChEBI" id="CHEBI:57705"/>
    </ligand>
</feature>
<evidence type="ECO:0000313" key="14">
    <source>
        <dbReference type="Proteomes" id="UP000182882"/>
    </source>
</evidence>
<dbReference type="CDD" id="cd03785">
    <property type="entry name" value="GT28_MurG"/>
    <property type="match status" value="1"/>
</dbReference>
<evidence type="ECO:0000256" key="1">
    <source>
        <dbReference type="ARBA" id="ARBA00022475"/>
    </source>
</evidence>
<dbReference type="GO" id="GO:0051301">
    <property type="term" value="P:cell division"/>
    <property type="evidence" value="ECO:0007669"/>
    <property type="project" value="UniProtKB-KW"/>
</dbReference>
<evidence type="ECO:0000256" key="3">
    <source>
        <dbReference type="ARBA" id="ARBA00022676"/>
    </source>
</evidence>
<feature type="binding site" evidence="10">
    <location>
        <position position="247"/>
    </location>
    <ligand>
        <name>UDP-N-acetyl-alpha-D-glucosamine</name>
        <dbReference type="ChEBI" id="CHEBI:57705"/>
    </ligand>
</feature>
<evidence type="ECO:0000259" key="11">
    <source>
        <dbReference type="Pfam" id="PF03033"/>
    </source>
</evidence>
<comment type="similarity">
    <text evidence="10">Belongs to the glycosyltransferase 28 family. MurG subfamily.</text>
</comment>
<dbReference type="GO" id="GO:0008360">
    <property type="term" value="P:regulation of cell shape"/>
    <property type="evidence" value="ECO:0007669"/>
    <property type="project" value="UniProtKB-KW"/>
</dbReference>
<dbReference type="EC" id="2.4.1.227" evidence="10"/>
<feature type="binding site" evidence="10">
    <location>
        <position position="125"/>
    </location>
    <ligand>
        <name>UDP-N-acetyl-alpha-D-glucosamine</name>
        <dbReference type="ChEBI" id="CHEBI:57705"/>
    </ligand>
</feature>
<protein>
    <recommendedName>
        <fullName evidence="10">UDP-N-acetylglucosamine--N-acetylmuramyl-(pentapeptide) pyrophosphoryl-undecaprenol N-acetylglucosamine transferase</fullName>
        <ecNumber evidence="10">2.4.1.227</ecNumber>
    </recommendedName>
    <alternativeName>
        <fullName evidence="10">Undecaprenyl-PP-MurNAc-pentapeptide-UDPGlcNAc GlcNAc transferase</fullName>
    </alternativeName>
</protein>
<dbReference type="AlphaFoldDB" id="A0A1H2DLW8"/>
<keyword evidence="1 10" id="KW-1003">Cell membrane</keyword>
<keyword evidence="3 10" id="KW-0328">Glycosyltransferase</keyword>
<dbReference type="GO" id="GO:0009252">
    <property type="term" value="P:peptidoglycan biosynthetic process"/>
    <property type="evidence" value="ECO:0007669"/>
    <property type="project" value="UniProtKB-UniRule"/>
</dbReference>
<keyword evidence="7 10" id="KW-0472">Membrane</keyword>
<dbReference type="PANTHER" id="PTHR21015:SF22">
    <property type="entry name" value="GLYCOSYLTRANSFERASE"/>
    <property type="match status" value="1"/>
</dbReference>
<keyword evidence="5 10" id="KW-0133">Cell shape</keyword>
<dbReference type="GO" id="GO:0051991">
    <property type="term" value="F:UDP-N-acetyl-D-glucosamine:N-acetylmuramoyl-L-alanyl-D-glutamyl-meso-2,6-diaminopimelyl-D-alanyl-D-alanine-diphosphoundecaprenol 4-beta-N-acetylglucosaminlytransferase activity"/>
    <property type="evidence" value="ECO:0007669"/>
    <property type="project" value="RHEA"/>
</dbReference>
<evidence type="ECO:0000313" key="13">
    <source>
        <dbReference type="EMBL" id="SDT83913.1"/>
    </source>
</evidence>
<dbReference type="GO" id="GO:0071555">
    <property type="term" value="P:cell wall organization"/>
    <property type="evidence" value="ECO:0007669"/>
    <property type="project" value="UniProtKB-KW"/>
</dbReference>
<keyword evidence="4 10" id="KW-0808">Transferase</keyword>
<accession>A0A1H2DLW8</accession>
<comment type="subcellular location">
    <subcellularLocation>
        <location evidence="10">Cell membrane</location>
        <topology evidence="10">Peripheral membrane protein</topology>
        <orientation evidence="10">Cytoplasmic side</orientation>
    </subcellularLocation>
</comment>
<dbReference type="InterPro" id="IPR004276">
    <property type="entry name" value="GlycoTrans_28_N"/>
</dbReference>
<dbReference type="NCBIfam" id="TIGR01133">
    <property type="entry name" value="murG"/>
    <property type="match status" value="1"/>
</dbReference>
<organism evidence="13 14">
    <name type="scientific">Nitrosomonas ureae</name>
    <dbReference type="NCBI Taxonomy" id="44577"/>
    <lineage>
        <taxon>Bacteria</taxon>
        <taxon>Pseudomonadati</taxon>
        <taxon>Pseudomonadota</taxon>
        <taxon>Betaproteobacteria</taxon>
        <taxon>Nitrosomonadales</taxon>
        <taxon>Nitrosomonadaceae</taxon>
        <taxon>Nitrosomonas</taxon>
    </lineage>
</organism>
<comment type="catalytic activity">
    <reaction evidence="10">
        <text>di-trans,octa-cis-undecaprenyl diphospho-N-acetyl-alpha-D-muramoyl-L-alanyl-D-glutamyl-meso-2,6-diaminopimeloyl-D-alanyl-D-alanine + UDP-N-acetyl-alpha-D-glucosamine = di-trans,octa-cis-undecaprenyl diphospho-[N-acetyl-alpha-D-glucosaminyl-(1-&gt;4)]-N-acetyl-alpha-D-muramoyl-L-alanyl-D-glutamyl-meso-2,6-diaminopimeloyl-D-alanyl-D-alanine + UDP + H(+)</text>
        <dbReference type="Rhea" id="RHEA:31227"/>
        <dbReference type="ChEBI" id="CHEBI:15378"/>
        <dbReference type="ChEBI" id="CHEBI:57705"/>
        <dbReference type="ChEBI" id="CHEBI:58223"/>
        <dbReference type="ChEBI" id="CHEBI:61387"/>
        <dbReference type="ChEBI" id="CHEBI:61388"/>
        <dbReference type="EC" id="2.4.1.227"/>
    </reaction>
</comment>
<dbReference type="PANTHER" id="PTHR21015">
    <property type="entry name" value="UDP-N-ACETYLGLUCOSAMINE--N-ACETYLMURAMYL-(PENTAPEPTIDE) PYROPHOSPHORYL-UNDECAPRENOL N-ACETYLGLUCOSAMINE TRANSFERASE 1"/>
    <property type="match status" value="1"/>
</dbReference>
<comment type="pathway">
    <text evidence="10">Cell wall biogenesis; peptidoglycan biosynthesis.</text>
</comment>
<evidence type="ECO:0000256" key="7">
    <source>
        <dbReference type="ARBA" id="ARBA00023136"/>
    </source>
</evidence>
<dbReference type="SUPFAM" id="SSF53756">
    <property type="entry name" value="UDP-Glycosyltransferase/glycogen phosphorylase"/>
    <property type="match status" value="1"/>
</dbReference>
<dbReference type="RefSeq" id="WP_062558303.1">
    <property type="nucleotide sequence ID" value="NZ_CP013341.1"/>
</dbReference>
<evidence type="ECO:0000256" key="9">
    <source>
        <dbReference type="ARBA" id="ARBA00023316"/>
    </source>
</evidence>
<evidence type="ECO:0000256" key="10">
    <source>
        <dbReference type="HAMAP-Rule" id="MF_00033"/>
    </source>
</evidence>
<feature type="binding site" evidence="10">
    <location>
        <position position="193"/>
    </location>
    <ligand>
        <name>UDP-N-acetyl-alpha-D-glucosamine</name>
        <dbReference type="ChEBI" id="CHEBI:57705"/>
    </ligand>
</feature>
<dbReference type="InterPro" id="IPR007235">
    <property type="entry name" value="Glyco_trans_28_C"/>
</dbReference>
<dbReference type="InterPro" id="IPR006009">
    <property type="entry name" value="GlcNAc_MurG"/>
</dbReference>
<keyword evidence="14" id="KW-1185">Reference proteome</keyword>
<evidence type="ECO:0000256" key="8">
    <source>
        <dbReference type="ARBA" id="ARBA00023306"/>
    </source>
</evidence>
<dbReference type="GO" id="GO:0005975">
    <property type="term" value="P:carbohydrate metabolic process"/>
    <property type="evidence" value="ECO:0007669"/>
    <property type="project" value="InterPro"/>
</dbReference>
<feature type="domain" description="Glycosyltransferase family 28 N-terminal" evidence="11">
    <location>
        <begin position="6"/>
        <end position="143"/>
    </location>
</feature>
<evidence type="ECO:0000256" key="2">
    <source>
        <dbReference type="ARBA" id="ARBA00022618"/>
    </source>
</evidence>
<dbReference type="Pfam" id="PF03033">
    <property type="entry name" value="Glyco_transf_28"/>
    <property type="match status" value="1"/>
</dbReference>
<dbReference type="UniPathway" id="UPA00219"/>
<name>A0A1H2DLW8_9PROT</name>
<gene>
    <name evidence="10" type="primary">murG</name>
    <name evidence="13" type="ORF">SAMN05216406_10147</name>
</gene>
<dbReference type="Gene3D" id="3.40.50.2000">
    <property type="entry name" value="Glycogen Phosphorylase B"/>
    <property type="match status" value="2"/>
</dbReference>
<evidence type="ECO:0000256" key="6">
    <source>
        <dbReference type="ARBA" id="ARBA00022984"/>
    </source>
</evidence>
<proteinExistence type="inferred from homology"/>